<dbReference type="SUPFAM" id="SSF56770">
    <property type="entry name" value="HydA/Nqo6-like"/>
    <property type="match status" value="1"/>
</dbReference>
<feature type="domain" description="NADH:ubiquinone oxidoreductase-like 20kDa subunit" evidence="2">
    <location>
        <begin position="16"/>
        <end position="152"/>
    </location>
</feature>
<evidence type="ECO:0000259" key="2">
    <source>
        <dbReference type="Pfam" id="PF01058"/>
    </source>
</evidence>
<dbReference type="Proteomes" id="UP000594688">
    <property type="component" value="Chromosome"/>
</dbReference>
<dbReference type="KEGG" id="nli:G3M70_06690"/>
<dbReference type="Gene3D" id="3.40.50.700">
    <property type="entry name" value="NADH:ubiquinone oxidoreductase-like, 20kDa subunit"/>
    <property type="match status" value="1"/>
</dbReference>
<proteinExistence type="predicted"/>
<evidence type="ECO:0000313" key="4">
    <source>
        <dbReference type="Proteomes" id="UP000594688"/>
    </source>
</evidence>
<dbReference type="InterPro" id="IPR037024">
    <property type="entry name" value="NiFe_Hase_small_N_sf"/>
</dbReference>
<dbReference type="AlphaFoldDB" id="A0A7T0BZD6"/>
<sequence>MKKKKPKIAVWKFASCDGCQLSLLDCEDELLTVADEIEIANFPEASRRVLKGPYDLSLVEGSITTPHDEERIHQVRRSSKYLITIGACATAGGIQALRNFKDVNEFISIVYANPTYIDTLETSTPISSHVPVDFELRGCPINKMQLVEVISAFLKDRKPVTPPHSTCIECKLKGNVCVMVAQGTMCLGPVTHAGCDAICPSYNRGCYGCFGPKETPNTASLGDWLGEQGTGDPEILRVFRGFNAYAPSFRKESERHEEKKPDH</sequence>
<accession>A0A7T0BZD6</accession>
<gene>
    <name evidence="3" type="ORF">G3M70_06690</name>
</gene>
<dbReference type="GO" id="GO:0051536">
    <property type="term" value="F:iron-sulfur cluster binding"/>
    <property type="evidence" value="ECO:0007669"/>
    <property type="project" value="InterPro"/>
</dbReference>
<reference evidence="3 4" key="1">
    <citation type="submission" date="2020-02" db="EMBL/GenBank/DDBJ databases">
        <title>Genomic and physiological characterization of two novel Nitrospinaceae genera.</title>
        <authorList>
            <person name="Mueller A.J."/>
            <person name="Jung M.-Y."/>
            <person name="Strachan C.R."/>
            <person name="Herbold C.W."/>
            <person name="Kirkegaard R.H."/>
            <person name="Daims H."/>
        </authorList>
    </citation>
    <scope>NUCLEOTIDE SEQUENCE [LARGE SCALE GENOMIC DNA]</scope>
    <source>
        <strain evidence="3">EB</strain>
    </source>
</reference>
<evidence type="ECO:0000313" key="3">
    <source>
        <dbReference type="EMBL" id="QPJ63734.1"/>
    </source>
</evidence>
<dbReference type="EMBL" id="CP048685">
    <property type="protein sequence ID" value="QPJ63734.1"/>
    <property type="molecule type" value="Genomic_DNA"/>
</dbReference>
<keyword evidence="1" id="KW-0560">Oxidoreductase</keyword>
<dbReference type="PANTHER" id="PTHR42845:SF1">
    <property type="entry name" value="HYDROGENASE SMALL SUBUNIT"/>
    <property type="match status" value="1"/>
</dbReference>
<dbReference type="Pfam" id="PF01058">
    <property type="entry name" value="Oxidored_q6"/>
    <property type="match status" value="1"/>
</dbReference>
<evidence type="ECO:0000256" key="1">
    <source>
        <dbReference type="ARBA" id="ARBA00023002"/>
    </source>
</evidence>
<name>A0A7T0BZD6_9BACT</name>
<dbReference type="InterPro" id="IPR006137">
    <property type="entry name" value="NADH_UbQ_OxRdtase-like_20kDa"/>
</dbReference>
<organism evidence="3 4">
    <name type="scientific">Candidatus Nitronauta litoralis</name>
    <dbReference type="NCBI Taxonomy" id="2705533"/>
    <lineage>
        <taxon>Bacteria</taxon>
        <taxon>Pseudomonadati</taxon>
        <taxon>Nitrospinota/Tectimicrobiota group</taxon>
        <taxon>Nitrospinota</taxon>
        <taxon>Nitrospinia</taxon>
        <taxon>Nitrospinales</taxon>
        <taxon>Nitrospinaceae</taxon>
        <taxon>Candidatus Nitronauta</taxon>
    </lineage>
</organism>
<protein>
    <submittedName>
        <fullName evidence="3">Oxidoreductase</fullName>
    </submittedName>
</protein>
<dbReference type="InterPro" id="IPR051349">
    <property type="entry name" value="Hydrogenase_assoc-protein"/>
</dbReference>
<dbReference type="GO" id="GO:0016491">
    <property type="term" value="F:oxidoreductase activity"/>
    <property type="evidence" value="ECO:0007669"/>
    <property type="project" value="UniProtKB-KW"/>
</dbReference>
<dbReference type="PANTHER" id="PTHR42845">
    <property type="entry name" value="COENZYME F420-REDUCING HYDROGENASE, GAMMA SUBUNIT"/>
    <property type="match status" value="1"/>
</dbReference>